<accession>J5T0L3</accession>
<name>J5T0L3_TRIAS</name>
<evidence type="ECO:0000256" key="2">
    <source>
        <dbReference type="ARBA" id="ARBA00008160"/>
    </source>
</evidence>
<keyword evidence="8 9" id="KW-0472">Membrane</keyword>
<evidence type="ECO:0000256" key="8">
    <source>
        <dbReference type="ARBA" id="ARBA00023136"/>
    </source>
</evidence>
<evidence type="ECO:0000256" key="7">
    <source>
        <dbReference type="ARBA" id="ARBA00023034"/>
    </source>
</evidence>
<gene>
    <name evidence="10" type="ORF">A1Q1_02532</name>
</gene>
<feature type="transmembrane region" description="Helical" evidence="9">
    <location>
        <begin position="124"/>
        <end position="144"/>
    </location>
</feature>
<dbReference type="GO" id="GO:0005802">
    <property type="term" value="C:trans-Golgi network"/>
    <property type="evidence" value="ECO:0007669"/>
    <property type="project" value="TreeGrafter"/>
</dbReference>
<feature type="transmembrane region" description="Helical" evidence="9">
    <location>
        <begin position="176"/>
        <end position="194"/>
    </location>
</feature>
<comment type="subcellular location">
    <subcellularLocation>
        <location evidence="1">Golgi apparatus membrane</location>
        <topology evidence="1">Multi-pass membrane protein</topology>
    </subcellularLocation>
</comment>
<dbReference type="PANTHER" id="PTHR12952">
    <property type="entry name" value="SYS1"/>
    <property type="match status" value="1"/>
</dbReference>
<organism evidence="10 11">
    <name type="scientific">Trichosporon asahii var. asahii (strain ATCC 90039 / CBS 2479 / JCM 2466 / KCTC 7840 / NBRC 103889/ NCYC 2677 / UAMH 7654)</name>
    <name type="common">Yeast</name>
    <dbReference type="NCBI Taxonomy" id="1186058"/>
    <lineage>
        <taxon>Eukaryota</taxon>
        <taxon>Fungi</taxon>
        <taxon>Dikarya</taxon>
        <taxon>Basidiomycota</taxon>
        <taxon>Agaricomycotina</taxon>
        <taxon>Tremellomycetes</taxon>
        <taxon>Trichosporonales</taxon>
        <taxon>Trichosporonaceae</taxon>
        <taxon>Trichosporon</taxon>
    </lineage>
</organism>
<evidence type="ECO:0000256" key="5">
    <source>
        <dbReference type="ARBA" id="ARBA00022927"/>
    </source>
</evidence>
<dbReference type="KEGG" id="tasa:A1Q1_02532"/>
<dbReference type="InterPro" id="IPR019185">
    <property type="entry name" value="Integral_membrane_SYS1-rel"/>
</dbReference>
<evidence type="ECO:0000256" key="6">
    <source>
        <dbReference type="ARBA" id="ARBA00022989"/>
    </source>
</evidence>
<proteinExistence type="inferred from homology"/>
<evidence type="ECO:0000313" key="11">
    <source>
        <dbReference type="Proteomes" id="UP000002748"/>
    </source>
</evidence>
<dbReference type="Proteomes" id="UP000002748">
    <property type="component" value="Unassembled WGS sequence"/>
</dbReference>
<keyword evidence="3" id="KW-0813">Transport</keyword>
<evidence type="ECO:0000256" key="3">
    <source>
        <dbReference type="ARBA" id="ARBA00022448"/>
    </source>
</evidence>
<dbReference type="PANTHER" id="PTHR12952:SF0">
    <property type="entry name" value="PROTEIN SYS1 HOMOLOG"/>
    <property type="match status" value="1"/>
</dbReference>
<dbReference type="GO" id="GO:0006895">
    <property type="term" value="P:Golgi to endosome transport"/>
    <property type="evidence" value="ECO:0007669"/>
    <property type="project" value="TreeGrafter"/>
</dbReference>
<comment type="similarity">
    <text evidence="2">Belongs to the SYS1 family.</text>
</comment>
<dbReference type="GO" id="GO:0000139">
    <property type="term" value="C:Golgi membrane"/>
    <property type="evidence" value="ECO:0007669"/>
    <property type="project" value="UniProtKB-SubCell"/>
</dbReference>
<keyword evidence="7" id="KW-0333">Golgi apparatus</keyword>
<sequence>MGPGPYHLSGQFGAPYRTSDRCIGADADSVPTLQIISLQACHYMTLSIIVPPLLSAFTSPDLLEYSGGSRAVGHIMDWREMAARPAVPMGSTWERIRGAWAGGKKVGTHDTGAWDYGVDDKRGWVLGFAWIIATAVDIAPLYYLIRRPTHILDFSLTLLFFHIVFTTYYAKAFPTSFYVWVVMALGAILMITIGEQLCIKREVSSDLEVMTEDIELSDR</sequence>
<evidence type="ECO:0000256" key="4">
    <source>
        <dbReference type="ARBA" id="ARBA00022692"/>
    </source>
</evidence>
<dbReference type="VEuPathDB" id="FungiDB:A1Q1_02532"/>
<dbReference type="Pfam" id="PF09801">
    <property type="entry name" value="SYS1"/>
    <property type="match status" value="1"/>
</dbReference>
<feature type="transmembrane region" description="Helical" evidence="9">
    <location>
        <begin position="151"/>
        <end position="170"/>
    </location>
</feature>
<dbReference type="RefSeq" id="XP_014179269.1">
    <property type="nucleotide sequence ID" value="XM_014323794.1"/>
</dbReference>
<dbReference type="AlphaFoldDB" id="J5T0L3"/>
<evidence type="ECO:0000256" key="1">
    <source>
        <dbReference type="ARBA" id="ARBA00004653"/>
    </source>
</evidence>
<dbReference type="EMBL" id="ALBS01000203">
    <property type="protein sequence ID" value="EJT48511.1"/>
    <property type="molecule type" value="Genomic_DNA"/>
</dbReference>
<keyword evidence="4 9" id="KW-0812">Transmembrane</keyword>
<dbReference type="GeneID" id="25986046"/>
<dbReference type="GO" id="GO:0005829">
    <property type="term" value="C:cytosol"/>
    <property type="evidence" value="ECO:0007669"/>
    <property type="project" value="GOC"/>
</dbReference>
<reference evidence="10 11" key="1">
    <citation type="journal article" date="2012" name="Eukaryot. Cell">
        <title>Draft genome sequence of CBS 2479, the standard type strain of Trichosporon asahii.</title>
        <authorList>
            <person name="Yang R.Y."/>
            <person name="Li H.T."/>
            <person name="Zhu H."/>
            <person name="Zhou G.P."/>
            <person name="Wang M."/>
            <person name="Wang L."/>
        </authorList>
    </citation>
    <scope>NUCLEOTIDE SEQUENCE [LARGE SCALE GENOMIC DNA]</scope>
    <source>
        <strain evidence="11">ATCC 90039 / CBS 2479 / JCM 2466 / KCTC 7840 / NCYC 2677 / UAMH 7654</strain>
    </source>
</reference>
<comment type="caution">
    <text evidence="10">The sequence shown here is derived from an EMBL/GenBank/DDBJ whole genome shotgun (WGS) entry which is preliminary data.</text>
</comment>
<keyword evidence="5" id="KW-0653">Protein transport</keyword>
<evidence type="ECO:0008006" key="12">
    <source>
        <dbReference type="Google" id="ProtNLM"/>
    </source>
</evidence>
<keyword evidence="6 9" id="KW-1133">Transmembrane helix</keyword>
<dbReference type="GO" id="GO:0043001">
    <property type="term" value="P:Golgi to plasma membrane protein transport"/>
    <property type="evidence" value="ECO:0007669"/>
    <property type="project" value="TreeGrafter"/>
</dbReference>
<dbReference type="HOGENOM" id="CLU_059962_0_0_1"/>
<dbReference type="OrthoDB" id="542931at2759"/>
<evidence type="ECO:0000256" key="9">
    <source>
        <dbReference type="SAM" id="Phobius"/>
    </source>
</evidence>
<dbReference type="GO" id="GO:0034067">
    <property type="term" value="P:protein localization to Golgi apparatus"/>
    <property type="evidence" value="ECO:0007669"/>
    <property type="project" value="TreeGrafter"/>
</dbReference>
<protein>
    <recommendedName>
        <fullName evidence="12">Integral membrane protein</fullName>
    </recommendedName>
</protein>
<evidence type="ECO:0000313" key="10">
    <source>
        <dbReference type="EMBL" id="EJT48511.1"/>
    </source>
</evidence>